<dbReference type="Proteomes" id="UP000770717">
    <property type="component" value="Unassembled WGS sequence"/>
</dbReference>
<evidence type="ECO:0000313" key="12">
    <source>
        <dbReference type="EMBL" id="KAG9465815.1"/>
    </source>
</evidence>
<evidence type="ECO:0000256" key="9">
    <source>
        <dbReference type="SAM" id="Phobius"/>
    </source>
</evidence>
<keyword evidence="5 9" id="KW-1133">Transmembrane helix</keyword>
<evidence type="ECO:0000256" key="2">
    <source>
        <dbReference type="ARBA" id="ARBA00022692"/>
    </source>
</evidence>
<accession>A0A8J6BLG2</accession>
<evidence type="ECO:0000256" key="1">
    <source>
        <dbReference type="ARBA" id="ARBA00004167"/>
    </source>
</evidence>
<feature type="domain" description="Ig-like" evidence="11">
    <location>
        <begin position="16"/>
        <end position="139"/>
    </location>
</feature>
<dbReference type="SMART" id="SM00406">
    <property type="entry name" value="IGv"/>
    <property type="match status" value="2"/>
</dbReference>
<keyword evidence="13" id="KW-1185">Reference proteome</keyword>
<evidence type="ECO:0000259" key="11">
    <source>
        <dbReference type="PROSITE" id="PS50835"/>
    </source>
</evidence>
<dbReference type="InterPro" id="IPR003599">
    <property type="entry name" value="Ig_sub"/>
</dbReference>
<dbReference type="Pfam" id="PF00047">
    <property type="entry name" value="ig"/>
    <property type="match status" value="1"/>
</dbReference>
<dbReference type="InterPro" id="IPR013151">
    <property type="entry name" value="Immunoglobulin_dom"/>
</dbReference>
<evidence type="ECO:0000256" key="8">
    <source>
        <dbReference type="ARBA" id="ARBA00023319"/>
    </source>
</evidence>
<feature type="chain" id="PRO_5035174646" description="Ig-like domain-containing protein" evidence="10">
    <location>
        <begin position="22"/>
        <end position="604"/>
    </location>
</feature>
<dbReference type="GO" id="GO:0016020">
    <property type="term" value="C:membrane"/>
    <property type="evidence" value="ECO:0007669"/>
    <property type="project" value="UniProtKB-SubCell"/>
</dbReference>
<feature type="signal peptide" evidence="10">
    <location>
        <begin position="1"/>
        <end position="21"/>
    </location>
</feature>
<evidence type="ECO:0000256" key="7">
    <source>
        <dbReference type="ARBA" id="ARBA00023157"/>
    </source>
</evidence>
<comment type="caution">
    <text evidence="12">The sequence shown here is derived from an EMBL/GenBank/DDBJ whole genome shotgun (WGS) entry which is preliminary data.</text>
</comment>
<reference evidence="12" key="1">
    <citation type="thesis" date="2020" institute="ProQuest LLC" country="789 East Eisenhower Parkway, Ann Arbor, MI, USA">
        <title>Comparative Genomics and Chromosome Evolution.</title>
        <authorList>
            <person name="Mudd A.B."/>
        </authorList>
    </citation>
    <scope>NUCLEOTIDE SEQUENCE</scope>
    <source>
        <strain evidence="12">HN-11 Male</strain>
        <tissue evidence="12">Kidney and liver</tissue>
    </source>
</reference>
<dbReference type="SUPFAM" id="SSF48726">
    <property type="entry name" value="Immunoglobulin"/>
    <property type="match status" value="4"/>
</dbReference>
<protein>
    <recommendedName>
        <fullName evidence="11">Ig-like domain-containing protein</fullName>
    </recommendedName>
</protein>
<gene>
    <name evidence="12" type="ORF">GDO78_017692</name>
</gene>
<keyword evidence="7" id="KW-1015">Disulfide bond</keyword>
<dbReference type="PANTHER" id="PTHR12207">
    <property type="entry name" value="V-SET AND TRANSMEMBRANE DOMAIN-CONTAINING PROTEIN"/>
    <property type="match status" value="1"/>
</dbReference>
<feature type="domain" description="Ig-like" evidence="11">
    <location>
        <begin position="290"/>
        <end position="417"/>
    </location>
</feature>
<dbReference type="InterPro" id="IPR013783">
    <property type="entry name" value="Ig-like_fold"/>
</dbReference>
<dbReference type="AlphaFoldDB" id="A0A8J6BLG2"/>
<proteinExistence type="predicted"/>
<dbReference type="PROSITE" id="PS50835">
    <property type="entry name" value="IG_LIKE"/>
    <property type="match status" value="4"/>
</dbReference>
<evidence type="ECO:0000256" key="4">
    <source>
        <dbReference type="ARBA" id="ARBA00022737"/>
    </source>
</evidence>
<keyword evidence="4" id="KW-0677">Repeat</keyword>
<dbReference type="InterPro" id="IPR007110">
    <property type="entry name" value="Ig-like_dom"/>
</dbReference>
<evidence type="ECO:0000313" key="13">
    <source>
        <dbReference type="Proteomes" id="UP000770717"/>
    </source>
</evidence>
<organism evidence="12 13">
    <name type="scientific">Eleutherodactylus coqui</name>
    <name type="common">Puerto Rican coqui</name>
    <dbReference type="NCBI Taxonomy" id="57060"/>
    <lineage>
        <taxon>Eukaryota</taxon>
        <taxon>Metazoa</taxon>
        <taxon>Chordata</taxon>
        <taxon>Craniata</taxon>
        <taxon>Vertebrata</taxon>
        <taxon>Euteleostomi</taxon>
        <taxon>Amphibia</taxon>
        <taxon>Batrachia</taxon>
        <taxon>Anura</taxon>
        <taxon>Neobatrachia</taxon>
        <taxon>Hyloidea</taxon>
        <taxon>Eleutherodactylidae</taxon>
        <taxon>Eleutherodactylinae</taxon>
        <taxon>Eleutherodactylus</taxon>
        <taxon>Eleutherodactylus</taxon>
    </lineage>
</organism>
<dbReference type="Pfam" id="PF07686">
    <property type="entry name" value="V-set"/>
    <property type="match status" value="1"/>
</dbReference>
<keyword evidence="3 10" id="KW-0732">Signal</keyword>
<dbReference type="OrthoDB" id="9949420at2759"/>
<dbReference type="InterPro" id="IPR013106">
    <property type="entry name" value="Ig_V-set"/>
</dbReference>
<evidence type="ECO:0000256" key="10">
    <source>
        <dbReference type="SAM" id="SignalP"/>
    </source>
</evidence>
<feature type="domain" description="Ig-like" evidence="11">
    <location>
        <begin position="418"/>
        <end position="553"/>
    </location>
</feature>
<evidence type="ECO:0000256" key="3">
    <source>
        <dbReference type="ARBA" id="ARBA00022729"/>
    </source>
</evidence>
<dbReference type="EMBL" id="WNTK01002660">
    <property type="protein sequence ID" value="KAG9465815.1"/>
    <property type="molecule type" value="Genomic_DNA"/>
</dbReference>
<dbReference type="SMART" id="SM00409">
    <property type="entry name" value="IG"/>
    <property type="match status" value="4"/>
</dbReference>
<dbReference type="InterPro" id="IPR051102">
    <property type="entry name" value="IgSF_V-set/TM_domain"/>
</dbReference>
<dbReference type="Gene3D" id="2.60.40.10">
    <property type="entry name" value="Immunoglobulins"/>
    <property type="match status" value="4"/>
</dbReference>
<feature type="domain" description="Ig-like" evidence="11">
    <location>
        <begin position="162"/>
        <end position="273"/>
    </location>
</feature>
<dbReference type="CDD" id="cd00096">
    <property type="entry name" value="Ig"/>
    <property type="match status" value="1"/>
</dbReference>
<name>A0A8J6BLG2_ELECQ</name>
<dbReference type="FunFam" id="2.60.40.10:FF:000191">
    <property type="entry name" value="Immunoglobulin superfamily member 3"/>
    <property type="match status" value="1"/>
</dbReference>
<keyword evidence="8" id="KW-0393">Immunoglobulin domain</keyword>
<comment type="subcellular location">
    <subcellularLocation>
        <location evidence="1">Membrane</location>
        <topology evidence="1">Single-pass membrane protein</topology>
    </subcellularLocation>
</comment>
<keyword evidence="6 9" id="KW-0472">Membrane</keyword>
<sequence>MAAPPFSALLLLVCAPGLCTARQVKVPRGPVYRVEGSSVSIPCNVSGYEGPPIQNFEWFVYRPGAPDISIAIASTKDSAFAYAVFAQRVSSRDVYIHRVSGDSVELRIQRLRSEDAGVYECYTPTTDAKFLGSYSDKITVKVIPDTLQVSSTGTSKGRLSSPPPLQLHLLEGRELHLSCLAQADSAQHTHLSVSFGVGRETLQDILSIRRDSCVEPGLYSERYLNDEIRVEKSDNSTFKLVISRLRPQDAGTYHCTAAQWIQDPDGDWQRIIEKSSVLAQVSVQTVDSQLKVSSSPQELHIQSGDMVEMFCNVSMLVPPPPDVTFSVGWWVTSNMDSPGMLVSSVSADGMVHLGEQYTSRDVGTRHISLEKISPTPGSYRLRIYYAQPSDTGSYSCQVTAFVSYPGGRLEEVSRKTSPSLRVLMRPQDIILNAFAQLQSTSIYRDDTAVLLCNVSVNAPPSSLHAAVSWWVELAEEEPQKRTERQLASVTRQGVSETGTHASGAKLSMDKVEADCHRLRLYNVQPEDEGSYRCVVTAWVQYPDGSWYNAASVKSNSIKLYPYARARDLLLIPVIVGFASALVVGITILSTVTCCYIRRLRVRKR</sequence>
<dbReference type="InterPro" id="IPR036179">
    <property type="entry name" value="Ig-like_dom_sf"/>
</dbReference>
<keyword evidence="2 9" id="KW-0812">Transmembrane</keyword>
<dbReference type="PANTHER" id="PTHR12207:SF22">
    <property type="entry name" value="IMMUNOGLOBULIN SUPERFAMILY MEMBER 8"/>
    <property type="match status" value="1"/>
</dbReference>
<evidence type="ECO:0000256" key="5">
    <source>
        <dbReference type="ARBA" id="ARBA00022989"/>
    </source>
</evidence>
<feature type="transmembrane region" description="Helical" evidence="9">
    <location>
        <begin position="568"/>
        <end position="596"/>
    </location>
</feature>
<evidence type="ECO:0000256" key="6">
    <source>
        <dbReference type="ARBA" id="ARBA00023136"/>
    </source>
</evidence>